<feature type="compositionally biased region" description="Basic and acidic residues" evidence="5">
    <location>
        <begin position="21"/>
        <end position="32"/>
    </location>
</feature>
<evidence type="ECO:0000256" key="5">
    <source>
        <dbReference type="SAM" id="MobiDB-lite"/>
    </source>
</evidence>
<keyword evidence="1" id="KW-0805">Transcription regulation</keyword>
<dbReference type="Gene3D" id="4.10.240.10">
    <property type="entry name" value="Zn(2)-C6 fungal-type DNA-binding domain"/>
    <property type="match status" value="1"/>
</dbReference>
<dbReference type="InterPro" id="IPR036864">
    <property type="entry name" value="Zn2-C6_fun-type_DNA-bd_sf"/>
</dbReference>
<dbReference type="Pfam" id="PF00172">
    <property type="entry name" value="Zn_clus"/>
    <property type="match status" value="1"/>
</dbReference>
<name>A0ABR0IUG9_9EURO</name>
<dbReference type="PANTHER" id="PTHR47424">
    <property type="entry name" value="REGULATORY PROTEIN GAL4"/>
    <property type="match status" value="1"/>
</dbReference>
<keyword evidence="3" id="KW-0804">Transcription</keyword>
<keyword evidence="8" id="KW-1185">Reference proteome</keyword>
<dbReference type="CDD" id="cd00067">
    <property type="entry name" value="GAL4"/>
    <property type="match status" value="1"/>
</dbReference>
<dbReference type="CDD" id="cd12148">
    <property type="entry name" value="fungal_TF_MHR"/>
    <property type="match status" value="1"/>
</dbReference>
<comment type="caution">
    <text evidence="7">The sequence shown here is derived from an EMBL/GenBank/DDBJ whole genome shotgun (WGS) entry which is preliminary data.</text>
</comment>
<keyword evidence="4" id="KW-0539">Nucleus</keyword>
<dbReference type="PROSITE" id="PS00463">
    <property type="entry name" value="ZN2_CY6_FUNGAL_1"/>
    <property type="match status" value="1"/>
</dbReference>
<dbReference type="Proteomes" id="UP001345691">
    <property type="component" value="Unassembled WGS sequence"/>
</dbReference>
<evidence type="ECO:0000313" key="8">
    <source>
        <dbReference type="Proteomes" id="UP001345691"/>
    </source>
</evidence>
<evidence type="ECO:0000313" key="7">
    <source>
        <dbReference type="EMBL" id="KAK5048466.1"/>
    </source>
</evidence>
<feature type="domain" description="Zn(2)-C6 fungal-type" evidence="6">
    <location>
        <begin position="50"/>
        <end position="79"/>
    </location>
</feature>
<sequence length="339" mass="37320">MSNLAVVNKLHHQTEYIDVGEGNHNETEREPDIANPAPSGQKRKRYVSKACGGCKNRKVRCTGEQPCQQCSSGRLKCEYNSETRRRGTQASTIESPGPQVAVSNALPGSDADGENFSSEMLSRLQTILEELRTVRESIGGSPSQDRLALLASSLESLITPQSGEACIEEGTKPNPDKNVFNGGPSILKPWNALAKRVGGGNEEVNSPNATTSPASTRQDCLLSVCSDISECYMRELRLWDANLRHQGVQDPCLDEQDFRESFERFESGYNFQDVTLGRIESIALVYSIVAVVKIVKDFCAEDNVVPGWYEFTRAEHLLNHIIRTGKGNLVTIQCLITPT</sequence>
<dbReference type="SMART" id="SM00066">
    <property type="entry name" value="GAL4"/>
    <property type="match status" value="1"/>
</dbReference>
<dbReference type="PANTHER" id="PTHR47424:SF3">
    <property type="entry name" value="REGULATORY PROTEIN GAL4"/>
    <property type="match status" value="1"/>
</dbReference>
<protein>
    <recommendedName>
        <fullName evidence="6">Zn(2)-C6 fungal-type domain-containing protein</fullName>
    </recommendedName>
</protein>
<proteinExistence type="predicted"/>
<evidence type="ECO:0000256" key="4">
    <source>
        <dbReference type="ARBA" id="ARBA00023242"/>
    </source>
</evidence>
<dbReference type="EMBL" id="JAVRRF010000055">
    <property type="protein sequence ID" value="KAK5048466.1"/>
    <property type="molecule type" value="Genomic_DNA"/>
</dbReference>
<feature type="region of interest" description="Disordered" evidence="5">
    <location>
        <begin position="20"/>
        <end position="41"/>
    </location>
</feature>
<reference evidence="7 8" key="1">
    <citation type="submission" date="2023-08" db="EMBL/GenBank/DDBJ databases">
        <title>Black Yeasts Isolated from many extreme environments.</title>
        <authorList>
            <person name="Coleine C."/>
            <person name="Stajich J.E."/>
            <person name="Selbmann L."/>
        </authorList>
    </citation>
    <scope>NUCLEOTIDE SEQUENCE [LARGE SCALE GENOMIC DNA]</scope>
    <source>
        <strain evidence="7 8">CCFEE 6328</strain>
    </source>
</reference>
<dbReference type="SUPFAM" id="SSF57701">
    <property type="entry name" value="Zn2/Cys6 DNA-binding domain"/>
    <property type="match status" value="1"/>
</dbReference>
<dbReference type="InterPro" id="IPR001138">
    <property type="entry name" value="Zn2Cys6_DnaBD"/>
</dbReference>
<accession>A0ABR0IUG9</accession>
<gene>
    <name evidence="7" type="ORF">LTR69_011334</name>
</gene>
<evidence type="ECO:0000259" key="6">
    <source>
        <dbReference type="PROSITE" id="PS50048"/>
    </source>
</evidence>
<dbReference type="PROSITE" id="PS50048">
    <property type="entry name" value="ZN2_CY6_FUNGAL_2"/>
    <property type="match status" value="1"/>
</dbReference>
<keyword evidence="2" id="KW-0238">DNA-binding</keyword>
<dbReference type="InterPro" id="IPR051127">
    <property type="entry name" value="Fungal_SecMet_Regulators"/>
</dbReference>
<evidence type="ECO:0000256" key="1">
    <source>
        <dbReference type="ARBA" id="ARBA00023015"/>
    </source>
</evidence>
<organism evidence="7 8">
    <name type="scientific">Exophiala sideris</name>
    <dbReference type="NCBI Taxonomy" id="1016849"/>
    <lineage>
        <taxon>Eukaryota</taxon>
        <taxon>Fungi</taxon>
        <taxon>Dikarya</taxon>
        <taxon>Ascomycota</taxon>
        <taxon>Pezizomycotina</taxon>
        <taxon>Eurotiomycetes</taxon>
        <taxon>Chaetothyriomycetidae</taxon>
        <taxon>Chaetothyriales</taxon>
        <taxon>Herpotrichiellaceae</taxon>
        <taxon>Exophiala</taxon>
    </lineage>
</organism>
<evidence type="ECO:0000256" key="3">
    <source>
        <dbReference type="ARBA" id="ARBA00023163"/>
    </source>
</evidence>
<evidence type="ECO:0000256" key="2">
    <source>
        <dbReference type="ARBA" id="ARBA00023125"/>
    </source>
</evidence>